<dbReference type="Proteomes" id="UP000006743">
    <property type="component" value="Chromosome"/>
</dbReference>
<evidence type="ECO:0000313" key="2">
    <source>
        <dbReference type="Proteomes" id="UP000006743"/>
    </source>
</evidence>
<protein>
    <submittedName>
        <fullName evidence="1">Uncharacterized protein</fullName>
    </submittedName>
</protein>
<proteinExistence type="predicted"/>
<dbReference type="KEGG" id="hap:HAPS_2133"/>
<keyword evidence="2" id="KW-1185">Reference proteome</keyword>
<sequence length="39" mass="4559">MSNNFAIFCFLLVWDFYLPPFEKGGLGGIFTRLHEHLDL</sequence>
<dbReference type="EMBL" id="CP001321">
    <property type="protein sequence ID" value="ACL33579.1"/>
    <property type="molecule type" value="Genomic_DNA"/>
</dbReference>
<dbReference type="AlphaFoldDB" id="B8F8C6"/>
<name>B8F8C6_GLAP5</name>
<evidence type="ECO:0000313" key="1">
    <source>
        <dbReference type="EMBL" id="ACL33579.1"/>
    </source>
</evidence>
<dbReference type="HOGENOM" id="CLU_3310601_0_0_6"/>
<organism evidence="1 2">
    <name type="scientific">Glaesserella parasuis serovar 5 (strain SH0165)</name>
    <name type="common">Haemophilus parasuis</name>
    <dbReference type="NCBI Taxonomy" id="557723"/>
    <lineage>
        <taxon>Bacteria</taxon>
        <taxon>Pseudomonadati</taxon>
        <taxon>Pseudomonadota</taxon>
        <taxon>Gammaproteobacteria</taxon>
        <taxon>Pasteurellales</taxon>
        <taxon>Pasteurellaceae</taxon>
        <taxon>Glaesserella</taxon>
    </lineage>
</organism>
<accession>B8F8C6</accession>
<reference evidence="1 2" key="1">
    <citation type="journal article" date="2009" name="J. Bacteriol.">
        <title>Complete genome sequence of Haemophilus parasuis SH0165.</title>
        <authorList>
            <person name="Yue M."/>
            <person name="Yang F."/>
            <person name="Yang J."/>
            <person name="Bei W."/>
            <person name="Cai X."/>
            <person name="Chen L."/>
            <person name="Dong J."/>
            <person name="Zhou R."/>
            <person name="Jin M."/>
            <person name="Jin Q."/>
            <person name="Chen H."/>
        </authorList>
    </citation>
    <scope>NUCLEOTIDE SEQUENCE [LARGE SCALE GENOMIC DNA]</scope>
    <source>
        <strain evidence="1 2">SH0165</strain>
    </source>
</reference>
<gene>
    <name evidence="1" type="ordered locus">HAPS_2133</name>
</gene>